<dbReference type="EMBL" id="CP132938">
    <property type="protein sequence ID" value="XCB23632.1"/>
    <property type="molecule type" value="Genomic_DNA"/>
</dbReference>
<evidence type="ECO:0008006" key="2">
    <source>
        <dbReference type="Google" id="ProtNLM"/>
    </source>
</evidence>
<name>A0AAU7Z401_9BACT</name>
<accession>A0AAU7Z401</accession>
<gene>
    <name evidence="1" type="ORF">RBB81_06835</name>
</gene>
<dbReference type="KEGG" id="tgi:RBB81_06835"/>
<protein>
    <recommendedName>
        <fullName evidence="2">DUF3857 domain-containing protein</fullName>
    </recommendedName>
</protein>
<dbReference type="AlphaFoldDB" id="A0AAU7Z401"/>
<organism evidence="1">
    <name type="scientific">Tunturiibacter gelidiferens</name>
    <dbReference type="NCBI Taxonomy" id="3069689"/>
    <lineage>
        <taxon>Bacteria</taxon>
        <taxon>Pseudomonadati</taxon>
        <taxon>Acidobacteriota</taxon>
        <taxon>Terriglobia</taxon>
        <taxon>Terriglobales</taxon>
        <taxon>Acidobacteriaceae</taxon>
        <taxon>Tunturiibacter</taxon>
    </lineage>
</organism>
<proteinExistence type="predicted"/>
<sequence>MRQFRPLRYPMAVGSRCSVLLLLTLTLPGGMPVFSEEQVVEQPDRPQFVKTTLADGIDRVAGQEPGSQIKYVRLALAGSLRLPAAADSSLPLPAPTLIAQCTLRPNGKSYFELFANFGGATDLTFYPPWTPASQDDLFPPRTEKVPITMDFLGYTRVKPVRRQWEIPVQTPGQYRYNPPGPGSTNLEEIAYYLRYLVALPTLRLTLGNNSADFLTTPLLNEIRKEPLCRAAAL</sequence>
<evidence type="ECO:0000313" key="1">
    <source>
        <dbReference type="EMBL" id="XCB23632.1"/>
    </source>
</evidence>
<reference evidence="1" key="2">
    <citation type="journal article" date="2024" name="Environ. Microbiol.">
        <title>Genome analysis and description of Tunturibacter gen. nov. expands the diversity of Terriglobia in tundra soils.</title>
        <authorList>
            <person name="Messyasz A."/>
            <person name="Mannisto M.K."/>
            <person name="Kerkhof L.J."/>
            <person name="Haggblom M.M."/>
        </authorList>
    </citation>
    <scope>NUCLEOTIDE SEQUENCE</scope>
    <source>
        <strain evidence="1">M8UP39</strain>
    </source>
</reference>
<reference evidence="1" key="1">
    <citation type="submission" date="2023-08" db="EMBL/GenBank/DDBJ databases">
        <authorList>
            <person name="Messyasz A."/>
            <person name="Mannisto M.K."/>
            <person name="Kerkhof L.J."/>
            <person name="Haggblom M."/>
        </authorList>
    </citation>
    <scope>NUCLEOTIDE SEQUENCE</scope>
    <source>
        <strain evidence="1">M8UP39</strain>
    </source>
</reference>
<dbReference type="RefSeq" id="WP_353073169.1">
    <property type="nucleotide sequence ID" value="NZ_CP132938.1"/>
</dbReference>